<reference evidence="2 3" key="1">
    <citation type="submission" date="2015-09" db="EMBL/GenBank/DDBJ databases">
        <title>Draft genome sequence of Kouleothrix aurantiaca JCM 19913.</title>
        <authorList>
            <person name="Hemp J."/>
        </authorList>
    </citation>
    <scope>NUCLEOTIDE SEQUENCE [LARGE SCALE GENOMIC DNA]</scope>
    <source>
        <strain evidence="2 3">COM-B</strain>
    </source>
</reference>
<dbReference type="SUPFAM" id="SSF46894">
    <property type="entry name" value="C-terminal effector domain of the bipartite response regulators"/>
    <property type="match status" value="1"/>
</dbReference>
<feature type="domain" description="Bacterial transcriptional activator" evidence="1">
    <location>
        <begin position="117"/>
        <end position="252"/>
    </location>
</feature>
<comment type="caution">
    <text evidence="2">The sequence shown here is derived from an EMBL/GenBank/DDBJ whole genome shotgun (WGS) entry which is preliminary data.</text>
</comment>
<dbReference type="EMBL" id="LJCR01002015">
    <property type="protein sequence ID" value="KPV49374.1"/>
    <property type="molecule type" value="Genomic_DNA"/>
</dbReference>
<gene>
    <name evidence="2" type="ORF">SE17_33015</name>
</gene>
<evidence type="ECO:0000313" key="3">
    <source>
        <dbReference type="Proteomes" id="UP000050509"/>
    </source>
</evidence>
<dbReference type="Gene3D" id="1.10.10.10">
    <property type="entry name" value="Winged helix-like DNA-binding domain superfamily/Winged helix DNA-binding domain"/>
    <property type="match status" value="1"/>
</dbReference>
<protein>
    <submittedName>
        <fullName evidence="2">Transcriptional regulator</fullName>
    </submittedName>
</protein>
<feature type="non-terminal residue" evidence="2">
    <location>
        <position position="1"/>
    </location>
</feature>
<dbReference type="InterPro" id="IPR051677">
    <property type="entry name" value="AfsR-DnrI-RedD_regulator"/>
</dbReference>
<dbReference type="InterPro" id="IPR036388">
    <property type="entry name" value="WH-like_DNA-bd_sf"/>
</dbReference>
<dbReference type="Gene3D" id="1.25.40.10">
    <property type="entry name" value="Tetratricopeptide repeat domain"/>
    <property type="match status" value="1"/>
</dbReference>
<dbReference type="Proteomes" id="UP000050509">
    <property type="component" value="Unassembled WGS sequence"/>
</dbReference>
<dbReference type="InterPro" id="IPR005158">
    <property type="entry name" value="BTAD"/>
</dbReference>
<dbReference type="InterPro" id="IPR016032">
    <property type="entry name" value="Sig_transdc_resp-reg_C-effctor"/>
</dbReference>
<name>A0A0P9DHH7_9CHLR</name>
<dbReference type="SMART" id="SM01043">
    <property type="entry name" value="BTAD"/>
    <property type="match status" value="1"/>
</dbReference>
<dbReference type="PANTHER" id="PTHR35807">
    <property type="entry name" value="TRANSCRIPTIONAL REGULATOR REDD-RELATED"/>
    <property type="match status" value="1"/>
</dbReference>
<sequence length="252" mass="27652">LAAAPADDALAQRLRGLLHVANPIRWHIRTLGAFSCQVAGEECELSPLHRALLVRLLDAGPAGLAVERLWEAVWGDTELSMPALHQALRRLRVQTGLPVAARDGHCAIRGSWGAIDYDVRRFEDALAPPLVRERAQAAVALYQGEFLPGAPLSASLWADTRRALLQERYLNTLEQLASAAERDTPQLAIHYYQQVLQVDGCREQTAAQLMRLAARYGNRSLVNTTFEHLKGALRSLGAAPMPATAALYQQLN</sequence>
<dbReference type="GO" id="GO:0003677">
    <property type="term" value="F:DNA binding"/>
    <property type="evidence" value="ECO:0007669"/>
    <property type="project" value="InterPro"/>
</dbReference>
<accession>A0A0P9DHH7</accession>
<dbReference type="GO" id="GO:0006355">
    <property type="term" value="P:regulation of DNA-templated transcription"/>
    <property type="evidence" value="ECO:0007669"/>
    <property type="project" value="InterPro"/>
</dbReference>
<dbReference type="AlphaFoldDB" id="A0A0P9DHH7"/>
<dbReference type="InterPro" id="IPR011990">
    <property type="entry name" value="TPR-like_helical_dom_sf"/>
</dbReference>
<dbReference type="Pfam" id="PF03704">
    <property type="entry name" value="BTAD"/>
    <property type="match status" value="1"/>
</dbReference>
<proteinExistence type="predicted"/>
<organism evidence="2 3">
    <name type="scientific">Kouleothrix aurantiaca</name>
    <dbReference type="NCBI Taxonomy" id="186479"/>
    <lineage>
        <taxon>Bacteria</taxon>
        <taxon>Bacillati</taxon>
        <taxon>Chloroflexota</taxon>
        <taxon>Chloroflexia</taxon>
        <taxon>Chloroflexales</taxon>
        <taxon>Roseiflexineae</taxon>
        <taxon>Roseiflexaceae</taxon>
        <taxon>Kouleothrix</taxon>
    </lineage>
</organism>
<keyword evidence="3" id="KW-1185">Reference proteome</keyword>
<evidence type="ECO:0000259" key="1">
    <source>
        <dbReference type="SMART" id="SM01043"/>
    </source>
</evidence>
<evidence type="ECO:0000313" key="2">
    <source>
        <dbReference type="EMBL" id="KPV49374.1"/>
    </source>
</evidence>